<dbReference type="Gene3D" id="3.40.710.10">
    <property type="entry name" value="DD-peptidase/beta-lactamase superfamily"/>
    <property type="match status" value="1"/>
</dbReference>
<dbReference type="RefSeq" id="WP_127565381.1">
    <property type="nucleotide sequence ID" value="NZ_BMFB01000002.1"/>
</dbReference>
<proteinExistence type="predicted"/>
<gene>
    <name evidence="3" type="ORF">X907_0395</name>
</gene>
<sequence>MLTLIASALALALASPGVDEAAEALLDDSGAPGAVVAVLNNDGVHIGVAGMRIHRRDAPVEADDLWHMGSNTKAMTATLVARLVEQGVVRWEMTVGEVLGSLYLDIHDDLAGADFSALLMHRSGLAANAGPITAIRLGGTDSSRDAPADRLIYASAVLASTGGPVGDFLYSNAGYVIAALMLEQLTGETYETLMEREVFGPLGMDSAGWGPPGIRDAADQPRGHRPGIFGFSAIEPGASADNPPALNPAGRAHMTMADLLRFLDIHRRGASGEETGYLSVESFERLHTPEGNYAMGWGVRDDGSLSHSGSNTMWLVTMRVDAARGVTAAAGVNDGRLGSVAGPVSAALDAVMAVPD</sequence>
<dbReference type="Pfam" id="PF00144">
    <property type="entry name" value="Beta-lactamase"/>
    <property type="match status" value="1"/>
</dbReference>
<dbReference type="SUPFAM" id="SSF56601">
    <property type="entry name" value="beta-lactamase/transpeptidase-like"/>
    <property type="match status" value="1"/>
</dbReference>
<dbReference type="Proteomes" id="UP000286954">
    <property type="component" value="Chromosome"/>
</dbReference>
<evidence type="ECO:0000313" key="3">
    <source>
        <dbReference type="EMBL" id="AZU02943.1"/>
    </source>
</evidence>
<evidence type="ECO:0000256" key="2">
    <source>
        <dbReference type="ARBA" id="ARBA00023136"/>
    </source>
</evidence>
<dbReference type="GO" id="GO:0016020">
    <property type="term" value="C:membrane"/>
    <property type="evidence" value="ECO:0007669"/>
    <property type="project" value="UniProtKB-SubCell"/>
</dbReference>
<keyword evidence="4" id="KW-1185">Reference proteome</keyword>
<dbReference type="EMBL" id="CP018911">
    <property type="protein sequence ID" value="AZU02943.1"/>
    <property type="molecule type" value="Genomic_DNA"/>
</dbReference>
<dbReference type="InterPro" id="IPR012338">
    <property type="entry name" value="Beta-lactam/transpept-like"/>
</dbReference>
<protein>
    <submittedName>
        <fullName evidence="3">Beta-lactamase</fullName>
    </submittedName>
</protein>
<accession>A0A3T0E6F8</accession>
<dbReference type="InterPro" id="IPR001466">
    <property type="entry name" value="Beta-lactam-related"/>
</dbReference>
<organism evidence="3 4">
    <name type="scientific">Glycocaulis alkaliphilus</name>
    <dbReference type="NCBI Taxonomy" id="1434191"/>
    <lineage>
        <taxon>Bacteria</taxon>
        <taxon>Pseudomonadati</taxon>
        <taxon>Pseudomonadota</taxon>
        <taxon>Alphaproteobacteria</taxon>
        <taxon>Maricaulales</taxon>
        <taxon>Maricaulaceae</taxon>
        <taxon>Glycocaulis</taxon>
    </lineage>
</organism>
<dbReference type="PANTHER" id="PTHR46825">
    <property type="entry name" value="D-ALANYL-D-ALANINE-CARBOXYPEPTIDASE/ENDOPEPTIDASE AMPH"/>
    <property type="match status" value="1"/>
</dbReference>
<dbReference type="KEGG" id="gak:X907_0395"/>
<keyword evidence="2" id="KW-0472">Membrane</keyword>
<dbReference type="InterPro" id="IPR050491">
    <property type="entry name" value="AmpC-like"/>
</dbReference>
<dbReference type="OrthoDB" id="5377431at2"/>
<comment type="subcellular location">
    <subcellularLocation>
        <location evidence="1">Membrane</location>
    </subcellularLocation>
</comment>
<evidence type="ECO:0000256" key="1">
    <source>
        <dbReference type="ARBA" id="ARBA00004370"/>
    </source>
</evidence>
<dbReference type="PANTHER" id="PTHR46825:SF11">
    <property type="entry name" value="PENICILLIN-BINDING PROTEIN 4"/>
    <property type="match status" value="1"/>
</dbReference>
<dbReference type="AlphaFoldDB" id="A0A3T0E6F8"/>
<reference evidence="3 4" key="1">
    <citation type="submission" date="2016-12" db="EMBL/GenBank/DDBJ databases">
        <title>The genome of dimorphic prosthecate Glycocaulis alkaliphilus 6b-8t, isolated from crude oil dictates its adaptability in petroleum environments.</title>
        <authorList>
            <person name="Wu X.-L."/>
            <person name="Geng S."/>
        </authorList>
    </citation>
    <scope>NUCLEOTIDE SEQUENCE [LARGE SCALE GENOMIC DNA]</scope>
    <source>
        <strain evidence="3 4">6B-8</strain>
    </source>
</reference>
<name>A0A3T0E6F8_9PROT</name>
<evidence type="ECO:0000313" key="4">
    <source>
        <dbReference type="Proteomes" id="UP000286954"/>
    </source>
</evidence>